<gene>
    <name evidence="2" type="ORF">PAHAL_5G165400</name>
</gene>
<feature type="compositionally biased region" description="Low complexity" evidence="1">
    <location>
        <begin position="66"/>
        <end position="80"/>
    </location>
</feature>
<sequence length="174" mass="18102">MQNDPDSYSTSRLSPPAAAAILGSVPAKWENNQTPIFQSGPSRPRDLNPAASERQALSSMVMAGRASPSPSPAAWSACSATRRVGGTPGLSRRRWTTCARRWCSRCRARRAPSTTACPTSRPPIPACARALRRSRDGGATGEPEGEAGGCGGGGARKKGSGELVGIGRQWVTAA</sequence>
<feature type="region of interest" description="Disordered" evidence="1">
    <location>
        <begin position="24"/>
        <end position="91"/>
    </location>
</feature>
<dbReference type="EMBL" id="CM008050">
    <property type="protein sequence ID" value="PVH38062.1"/>
    <property type="molecule type" value="Genomic_DNA"/>
</dbReference>
<feature type="region of interest" description="Disordered" evidence="1">
    <location>
        <begin position="132"/>
        <end position="174"/>
    </location>
</feature>
<dbReference type="Gramene" id="PVH38062">
    <property type="protein sequence ID" value="PVH38062"/>
    <property type="gene ID" value="PAHAL_5G165400"/>
</dbReference>
<organism evidence="2">
    <name type="scientific">Panicum hallii</name>
    <dbReference type="NCBI Taxonomy" id="206008"/>
    <lineage>
        <taxon>Eukaryota</taxon>
        <taxon>Viridiplantae</taxon>
        <taxon>Streptophyta</taxon>
        <taxon>Embryophyta</taxon>
        <taxon>Tracheophyta</taxon>
        <taxon>Spermatophyta</taxon>
        <taxon>Magnoliopsida</taxon>
        <taxon>Liliopsida</taxon>
        <taxon>Poales</taxon>
        <taxon>Poaceae</taxon>
        <taxon>PACMAD clade</taxon>
        <taxon>Panicoideae</taxon>
        <taxon>Panicodae</taxon>
        <taxon>Paniceae</taxon>
        <taxon>Panicinae</taxon>
        <taxon>Panicum</taxon>
        <taxon>Panicum sect. Panicum</taxon>
    </lineage>
</organism>
<name>A0A2T8IK60_9POAL</name>
<evidence type="ECO:0000256" key="1">
    <source>
        <dbReference type="SAM" id="MobiDB-lite"/>
    </source>
</evidence>
<feature type="compositionally biased region" description="Polar residues" evidence="1">
    <location>
        <begin position="30"/>
        <end position="41"/>
    </location>
</feature>
<protein>
    <submittedName>
        <fullName evidence="2">Uncharacterized protein</fullName>
    </submittedName>
</protein>
<reference evidence="2" key="1">
    <citation type="submission" date="2018-04" db="EMBL/GenBank/DDBJ databases">
        <title>WGS assembly of Panicum hallii.</title>
        <authorList>
            <person name="Lovell J."/>
            <person name="Jenkins J."/>
            <person name="Lowry D."/>
            <person name="Mamidi S."/>
            <person name="Sreedasyam A."/>
            <person name="Weng X."/>
            <person name="Barry K."/>
            <person name="Bonette J."/>
            <person name="Campitelli B."/>
            <person name="Daum C."/>
            <person name="Gordon S."/>
            <person name="Gould B."/>
            <person name="Lipzen A."/>
            <person name="Macqueen A."/>
            <person name="Palacio-Mejia J."/>
            <person name="Plott C."/>
            <person name="Shakirov E."/>
            <person name="Shu S."/>
            <person name="Yoshinaga Y."/>
            <person name="Zane M."/>
            <person name="Rokhsar D."/>
            <person name="Grimwood J."/>
            <person name="Schmutz J."/>
            <person name="Juenger T."/>
        </authorList>
    </citation>
    <scope>NUCLEOTIDE SEQUENCE [LARGE SCALE GENOMIC DNA]</scope>
    <source>
        <strain evidence="2">FIL2</strain>
    </source>
</reference>
<evidence type="ECO:0000313" key="2">
    <source>
        <dbReference type="EMBL" id="PVH38062.1"/>
    </source>
</evidence>
<dbReference type="AlphaFoldDB" id="A0A2T8IK60"/>
<dbReference type="Proteomes" id="UP000243499">
    <property type="component" value="Chromosome 5"/>
</dbReference>
<proteinExistence type="predicted"/>
<accession>A0A2T8IK60</accession>